<keyword evidence="3" id="KW-1185">Reference proteome</keyword>
<proteinExistence type="predicted"/>
<keyword evidence="1" id="KW-0472">Membrane</keyword>
<dbReference type="AlphaFoldDB" id="A0A914ASW0"/>
<dbReference type="GeneID" id="119736776"/>
<accession>A0A914ASW0</accession>
<feature type="transmembrane region" description="Helical" evidence="1">
    <location>
        <begin position="50"/>
        <end position="76"/>
    </location>
</feature>
<sequence length="235" mass="26244">MTILSIVGLFVTGFFNAQDDDGNGLTSGLSNLPTKQNSVLKVFFRLWSLIIAYSVGYFVSVTMYLCLVGVVALTWFSYRVAGQPFTDARTVVMQDIKATLELQSALHNVKRKTPLTWQGRLRSAKHGAKRRFVDTTVLKTVVEEKSLQLSGKRASGISVLESVVSTSKKKSNFLFSIIQLPEDILKSISFAIRIHKIPNSQVGKFVEDVANNLECLNEKEMKIQIDRLREKVGVL</sequence>
<keyword evidence="1" id="KW-0812">Transmembrane</keyword>
<dbReference type="EnsemblMetazoa" id="XM_038210820.1">
    <property type="protein sequence ID" value="XP_038066748.1"/>
    <property type="gene ID" value="LOC119736776"/>
</dbReference>
<dbReference type="RefSeq" id="XP_038066748.1">
    <property type="nucleotide sequence ID" value="XM_038210820.1"/>
</dbReference>
<evidence type="ECO:0000256" key="1">
    <source>
        <dbReference type="SAM" id="Phobius"/>
    </source>
</evidence>
<protein>
    <submittedName>
        <fullName evidence="2">Uncharacterized protein</fullName>
    </submittedName>
</protein>
<evidence type="ECO:0000313" key="2">
    <source>
        <dbReference type="EnsemblMetazoa" id="XP_038066748.1"/>
    </source>
</evidence>
<dbReference type="Proteomes" id="UP000887568">
    <property type="component" value="Unplaced"/>
</dbReference>
<reference evidence="2" key="1">
    <citation type="submission" date="2022-11" db="UniProtKB">
        <authorList>
            <consortium name="EnsemblMetazoa"/>
        </authorList>
    </citation>
    <scope>IDENTIFICATION</scope>
</reference>
<organism evidence="2 3">
    <name type="scientific">Patiria miniata</name>
    <name type="common">Bat star</name>
    <name type="synonym">Asterina miniata</name>
    <dbReference type="NCBI Taxonomy" id="46514"/>
    <lineage>
        <taxon>Eukaryota</taxon>
        <taxon>Metazoa</taxon>
        <taxon>Echinodermata</taxon>
        <taxon>Eleutherozoa</taxon>
        <taxon>Asterozoa</taxon>
        <taxon>Asteroidea</taxon>
        <taxon>Valvatacea</taxon>
        <taxon>Valvatida</taxon>
        <taxon>Asterinidae</taxon>
        <taxon>Patiria</taxon>
    </lineage>
</organism>
<evidence type="ECO:0000313" key="3">
    <source>
        <dbReference type="Proteomes" id="UP000887568"/>
    </source>
</evidence>
<keyword evidence="1" id="KW-1133">Transmembrane helix</keyword>
<name>A0A914ASW0_PATMI</name>